<feature type="binding site" evidence="3">
    <location>
        <begin position="494"/>
        <end position="495"/>
    </location>
    <ligand>
        <name>FAD</name>
        <dbReference type="ChEBI" id="CHEBI:57692"/>
    </ligand>
</feature>
<accession>A0A9P4M1A8</accession>
<keyword evidence="3" id="KW-0285">Flavoprotein</keyword>
<gene>
    <name evidence="5" type="ORF">NA57DRAFT_81557</name>
</gene>
<feature type="binding site" evidence="3">
    <location>
        <position position="230"/>
    </location>
    <ligand>
        <name>FAD</name>
        <dbReference type="ChEBI" id="CHEBI:57692"/>
    </ligand>
</feature>
<name>A0A9P4M1A8_9PEZI</name>
<comment type="cofactor">
    <cofactor evidence="3">
        <name>FAD</name>
        <dbReference type="ChEBI" id="CHEBI:57692"/>
    </cofactor>
</comment>
<dbReference type="PIRSF" id="PIRSF000137">
    <property type="entry name" value="Alcohol_oxidase"/>
    <property type="match status" value="1"/>
</dbReference>
<dbReference type="OrthoDB" id="269227at2759"/>
<dbReference type="Pfam" id="PF05199">
    <property type="entry name" value="GMC_oxred_C"/>
    <property type="match status" value="1"/>
</dbReference>
<evidence type="ECO:0000256" key="1">
    <source>
        <dbReference type="ARBA" id="ARBA00010790"/>
    </source>
</evidence>
<evidence type="ECO:0000313" key="6">
    <source>
        <dbReference type="Proteomes" id="UP000799772"/>
    </source>
</evidence>
<evidence type="ECO:0000256" key="2">
    <source>
        <dbReference type="PIRSR" id="PIRSR000137-1"/>
    </source>
</evidence>
<dbReference type="AlphaFoldDB" id="A0A9P4M1A8"/>
<dbReference type="SUPFAM" id="SSF51905">
    <property type="entry name" value="FAD/NAD(P)-binding domain"/>
    <property type="match status" value="1"/>
</dbReference>
<organism evidence="5 6">
    <name type="scientific">Rhizodiscina lignyota</name>
    <dbReference type="NCBI Taxonomy" id="1504668"/>
    <lineage>
        <taxon>Eukaryota</taxon>
        <taxon>Fungi</taxon>
        <taxon>Dikarya</taxon>
        <taxon>Ascomycota</taxon>
        <taxon>Pezizomycotina</taxon>
        <taxon>Dothideomycetes</taxon>
        <taxon>Pleosporomycetidae</taxon>
        <taxon>Aulographales</taxon>
        <taxon>Rhizodiscinaceae</taxon>
        <taxon>Rhizodiscina</taxon>
    </lineage>
</organism>
<dbReference type="GO" id="GO:0050660">
    <property type="term" value="F:flavin adenine dinucleotide binding"/>
    <property type="evidence" value="ECO:0007669"/>
    <property type="project" value="InterPro"/>
</dbReference>
<dbReference type="Gene3D" id="3.30.560.10">
    <property type="entry name" value="Glucose Oxidase, domain 3"/>
    <property type="match status" value="1"/>
</dbReference>
<keyword evidence="3" id="KW-0274">FAD</keyword>
<dbReference type="PROSITE" id="PS00624">
    <property type="entry name" value="GMC_OXRED_2"/>
    <property type="match status" value="1"/>
</dbReference>
<dbReference type="Gene3D" id="3.50.50.60">
    <property type="entry name" value="FAD/NAD(P)-binding domain"/>
    <property type="match status" value="1"/>
</dbReference>
<evidence type="ECO:0000256" key="3">
    <source>
        <dbReference type="PIRSR" id="PIRSR000137-2"/>
    </source>
</evidence>
<feature type="active site" description="Proton donor" evidence="2">
    <location>
        <position position="495"/>
    </location>
</feature>
<evidence type="ECO:0000313" key="5">
    <source>
        <dbReference type="EMBL" id="KAF2093220.1"/>
    </source>
</evidence>
<dbReference type="PANTHER" id="PTHR11552">
    <property type="entry name" value="GLUCOSE-METHANOL-CHOLINE GMC OXIDOREDUCTASE"/>
    <property type="match status" value="1"/>
</dbReference>
<dbReference type="GO" id="GO:0016614">
    <property type="term" value="F:oxidoreductase activity, acting on CH-OH group of donors"/>
    <property type="evidence" value="ECO:0007669"/>
    <property type="project" value="InterPro"/>
</dbReference>
<protein>
    <submittedName>
        <fullName evidence="5">Alcohol oxidase</fullName>
    </submittedName>
</protein>
<dbReference type="Pfam" id="PF00732">
    <property type="entry name" value="GMC_oxred_N"/>
    <property type="match status" value="1"/>
</dbReference>
<comment type="caution">
    <text evidence="5">The sequence shown here is derived from an EMBL/GenBank/DDBJ whole genome shotgun (WGS) entry which is preliminary data.</text>
</comment>
<dbReference type="EMBL" id="ML978139">
    <property type="protein sequence ID" value="KAF2093220.1"/>
    <property type="molecule type" value="Genomic_DNA"/>
</dbReference>
<feature type="active site" description="Proton acceptor" evidence="2">
    <location>
        <position position="539"/>
    </location>
</feature>
<reference evidence="5" key="1">
    <citation type="journal article" date="2020" name="Stud. Mycol.">
        <title>101 Dothideomycetes genomes: a test case for predicting lifestyles and emergence of pathogens.</title>
        <authorList>
            <person name="Haridas S."/>
            <person name="Albert R."/>
            <person name="Binder M."/>
            <person name="Bloem J."/>
            <person name="Labutti K."/>
            <person name="Salamov A."/>
            <person name="Andreopoulos B."/>
            <person name="Baker S."/>
            <person name="Barry K."/>
            <person name="Bills G."/>
            <person name="Bluhm B."/>
            <person name="Cannon C."/>
            <person name="Castanera R."/>
            <person name="Culley D."/>
            <person name="Daum C."/>
            <person name="Ezra D."/>
            <person name="Gonzalez J."/>
            <person name="Henrissat B."/>
            <person name="Kuo A."/>
            <person name="Liang C."/>
            <person name="Lipzen A."/>
            <person name="Lutzoni F."/>
            <person name="Magnuson J."/>
            <person name="Mondo S."/>
            <person name="Nolan M."/>
            <person name="Ohm R."/>
            <person name="Pangilinan J."/>
            <person name="Park H.-J."/>
            <person name="Ramirez L."/>
            <person name="Alfaro M."/>
            <person name="Sun H."/>
            <person name="Tritt A."/>
            <person name="Yoshinaga Y."/>
            <person name="Zwiers L.-H."/>
            <person name="Turgeon B."/>
            <person name="Goodwin S."/>
            <person name="Spatafora J."/>
            <person name="Crous P."/>
            <person name="Grigoriev I."/>
        </authorList>
    </citation>
    <scope>NUCLEOTIDE SEQUENCE</scope>
    <source>
        <strain evidence="5">CBS 133067</strain>
    </source>
</reference>
<dbReference type="Proteomes" id="UP000799772">
    <property type="component" value="Unassembled WGS sequence"/>
</dbReference>
<comment type="similarity">
    <text evidence="1">Belongs to the GMC oxidoreductase family.</text>
</comment>
<dbReference type="SUPFAM" id="SSF54373">
    <property type="entry name" value="FAD-linked reductases, C-terminal domain"/>
    <property type="match status" value="1"/>
</dbReference>
<dbReference type="InterPro" id="IPR012132">
    <property type="entry name" value="GMC_OxRdtase"/>
</dbReference>
<dbReference type="InterPro" id="IPR036188">
    <property type="entry name" value="FAD/NAD-bd_sf"/>
</dbReference>
<dbReference type="InterPro" id="IPR007867">
    <property type="entry name" value="GMC_OxRtase_C"/>
</dbReference>
<sequence>MAAESFDFIVVGAGPAGCVIAQQLANSARKPDVLLLEAGRDISSKQYRCAGVKVKSFQVPELNWGYKTQPQPYLNDRAIDYSRGLGLGGSSAINFGIWTVGSEADYNRWAKLVGDDTFRWEHAQKRYKQLENLHIDLPEEGRKYAGPRASDHGDNGKLNVSYSPRWERDIPEMIDNLIEFGWEANPDYNSGNPIGISPYASSEHKGLRTTAADILVDKPGNLKVVLQSSVQRVILEDGKAIGIESSERKYFATREVIVSAGALNSPHILMHSGLGPAAQLEKFNITSIKDIPAVGQHLRDHPAVTLAFARREGIMDRAAFYSNQDRLDAAMKQWEEDGTGEFSWLAREGAIGFLKSKRILESAELKTLPAEEQAFMQDSLVPQWEALTHFPAHDVVPALANIDYACFPVFLMNAQSRGEVTLQSSDPSVPLAMDPKLLTHPFDRMAFIQAIRELLEFTQSAMFAKDTVAPLSSPKSLSDEDIETYIKEQASTVWHMSGTVKMGKEGEPDAVVDSKFKVFGVDGLRVADMSVTPLLINGHTQVAAYIIGATCAEVLIKEYGLDKSA</sequence>
<proteinExistence type="inferred from homology"/>
<keyword evidence="6" id="KW-1185">Reference proteome</keyword>
<dbReference type="PANTHER" id="PTHR11552:SF134">
    <property type="entry name" value="GLUCOSE-METHANOL-CHOLINE OXIDOREDUCTASE N-TERMINAL DOMAIN-CONTAINING PROTEIN"/>
    <property type="match status" value="1"/>
</dbReference>
<feature type="domain" description="Glucose-methanol-choline oxidoreductase N-terminal" evidence="4">
    <location>
        <begin position="261"/>
        <end position="275"/>
    </location>
</feature>
<evidence type="ECO:0000259" key="4">
    <source>
        <dbReference type="PROSITE" id="PS00624"/>
    </source>
</evidence>
<dbReference type="InterPro" id="IPR000172">
    <property type="entry name" value="GMC_OxRdtase_N"/>
</dbReference>